<dbReference type="EMBL" id="CP042274">
    <property type="protein sequence ID" value="QDY93875.1"/>
    <property type="molecule type" value="Genomic_DNA"/>
</dbReference>
<evidence type="ECO:0000313" key="1">
    <source>
        <dbReference type="EMBL" id="QDY93875.1"/>
    </source>
</evidence>
<accession>A0AAP9E377</accession>
<gene>
    <name evidence="1" type="ORF">CG010_006895</name>
</gene>
<dbReference type="Proteomes" id="UP000222296">
    <property type="component" value="Chromosome Circular"/>
</dbReference>
<dbReference type="RefSeq" id="WP_144030926.1">
    <property type="nucleotide sequence ID" value="NZ_CP042274.1"/>
</dbReference>
<reference evidence="1 2" key="1">
    <citation type="journal article" date="2017" name="Genome Announc.">
        <title>Draft Genome Sequence of Agrobacterium tumefaciens Biovar 1 Strain 186, Isolated from Walnut.</title>
        <authorList>
            <person name="Poret-Peterson A.T."/>
            <person name="Bhatnagar S."/>
            <person name="McClean A.E."/>
            <person name="Kluepfel D.A."/>
        </authorList>
    </citation>
    <scope>NUCLEOTIDE SEQUENCE [LARGE SCALE GENOMIC DNA]</scope>
    <source>
        <strain evidence="1 2">186</strain>
    </source>
</reference>
<protein>
    <submittedName>
        <fullName evidence="1">Uncharacterized protein</fullName>
    </submittedName>
</protein>
<proteinExistence type="predicted"/>
<sequence length="307" mass="33194">MEYDRRGVFGMKFLGIVAAAIFSLFGTHLIAQELEVNPTGKFLCGGPHPRCSVMDQSTYGYHQFNKRHVGQYAGVSHLLENGPPMEHYQTFLGEVISQRPNSNAVAIWGDATANVHNARVWGGFFSARSWPNSGDSQLIGLEIDVLNAGLDGVYPNHSKVGLQVVGFGARNTNAIEILTEGNGNGRWQNAITISPDSISHDGTVIGVGPQQANIGLDFRGSNFADSAMIVGTNNKVTFRTPGKYDAAIYRDPFYDGHLVIQAAPNGIRITNAQNTENLVIITADGDVISKYGSMKNLAERITALEAK</sequence>
<dbReference type="AlphaFoldDB" id="A0AAP9E377"/>
<name>A0AAP9E377_AGRTU</name>
<evidence type="ECO:0000313" key="2">
    <source>
        <dbReference type="Proteomes" id="UP000222296"/>
    </source>
</evidence>
<organism evidence="1 2">
    <name type="scientific">Agrobacterium tumefaciens</name>
    <dbReference type="NCBI Taxonomy" id="358"/>
    <lineage>
        <taxon>Bacteria</taxon>
        <taxon>Pseudomonadati</taxon>
        <taxon>Pseudomonadota</taxon>
        <taxon>Alphaproteobacteria</taxon>
        <taxon>Hyphomicrobiales</taxon>
        <taxon>Rhizobiaceae</taxon>
        <taxon>Rhizobium/Agrobacterium group</taxon>
        <taxon>Agrobacterium</taxon>
        <taxon>Agrobacterium tumefaciens complex</taxon>
    </lineage>
</organism>